<dbReference type="AlphaFoldDB" id="A0A383B2C7"/>
<dbReference type="InterPro" id="IPR016024">
    <property type="entry name" value="ARM-type_fold"/>
</dbReference>
<dbReference type="Pfam" id="PF13646">
    <property type="entry name" value="HEAT_2"/>
    <property type="match status" value="1"/>
</dbReference>
<protein>
    <recommendedName>
        <fullName evidence="2">HEAT repeat domain-containing protein</fullName>
    </recommendedName>
</protein>
<dbReference type="InterPro" id="IPR011989">
    <property type="entry name" value="ARM-like"/>
</dbReference>
<dbReference type="EMBL" id="UINC01196518">
    <property type="protein sequence ID" value="SVE13558.1"/>
    <property type="molecule type" value="Genomic_DNA"/>
</dbReference>
<dbReference type="SMART" id="SM00567">
    <property type="entry name" value="EZ_HEAT"/>
    <property type="match status" value="2"/>
</dbReference>
<name>A0A383B2C7_9ZZZZ</name>
<evidence type="ECO:0000313" key="1">
    <source>
        <dbReference type="EMBL" id="SVE13558.1"/>
    </source>
</evidence>
<dbReference type="SUPFAM" id="SSF48371">
    <property type="entry name" value="ARM repeat"/>
    <property type="match status" value="1"/>
</dbReference>
<proteinExistence type="predicted"/>
<dbReference type="PANTHER" id="PTHR12697">
    <property type="entry name" value="PBS LYASE HEAT-LIKE PROTEIN"/>
    <property type="match status" value="1"/>
</dbReference>
<feature type="non-terminal residue" evidence="1">
    <location>
        <position position="1"/>
    </location>
</feature>
<organism evidence="1">
    <name type="scientific">marine metagenome</name>
    <dbReference type="NCBI Taxonomy" id="408172"/>
    <lineage>
        <taxon>unclassified sequences</taxon>
        <taxon>metagenomes</taxon>
        <taxon>ecological metagenomes</taxon>
    </lineage>
</organism>
<feature type="non-terminal residue" evidence="1">
    <location>
        <position position="248"/>
    </location>
</feature>
<sequence>FHPTDVIEDADGSLLLADTGSWYKICCPTSKVANPDVLGAIYRIQKKNAASPKDPRGLKLDWTKPRIDWLSDERPAVVKRAVQTLAKVSNVDGLRAAKARIPALWSLHRILGNGARAAVRDFLSVDNVDARSAAIHSAGLWRDSEAVKPLMEILVSDDARLRRLAAMALGRIGDRRAVKPLLEAGLAKTDPFLQHAIIYALYEIGNEERLPGDHPMTKQVRLMHQVQKRNPSPHVMPEIQLADAVEPD</sequence>
<dbReference type="Gene3D" id="1.25.10.10">
    <property type="entry name" value="Leucine-rich Repeat Variant"/>
    <property type="match status" value="1"/>
</dbReference>
<dbReference type="GO" id="GO:0016491">
    <property type="term" value="F:oxidoreductase activity"/>
    <property type="evidence" value="ECO:0007669"/>
    <property type="project" value="TreeGrafter"/>
</dbReference>
<gene>
    <name evidence="1" type="ORF">METZ01_LOCUS466412</name>
</gene>
<dbReference type="PANTHER" id="PTHR12697:SF5">
    <property type="entry name" value="DEOXYHYPUSINE HYDROXYLASE"/>
    <property type="match status" value="1"/>
</dbReference>
<reference evidence="1" key="1">
    <citation type="submission" date="2018-05" db="EMBL/GenBank/DDBJ databases">
        <authorList>
            <person name="Lanie J.A."/>
            <person name="Ng W.-L."/>
            <person name="Kazmierczak K.M."/>
            <person name="Andrzejewski T.M."/>
            <person name="Davidsen T.M."/>
            <person name="Wayne K.J."/>
            <person name="Tettelin H."/>
            <person name="Glass J.I."/>
            <person name="Rusch D."/>
            <person name="Podicherti R."/>
            <person name="Tsui H.-C.T."/>
            <person name="Winkler M.E."/>
        </authorList>
    </citation>
    <scope>NUCLEOTIDE SEQUENCE</scope>
</reference>
<accession>A0A383B2C7</accession>
<dbReference type="InterPro" id="IPR004155">
    <property type="entry name" value="PBS_lyase_HEAT"/>
</dbReference>
<evidence type="ECO:0008006" key="2">
    <source>
        <dbReference type="Google" id="ProtNLM"/>
    </source>
</evidence>